<protein>
    <submittedName>
        <fullName evidence="9">MFS transporter</fullName>
    </submittedName>
</protein>
<dbReference type="InterPro" id="IPR020846">
    <property type="entry name" value="MFS_dom"/>
</dbReference>
<evidence type="ECO:0000259" key="8">
    <source>
        <dbReference type="PROSITE" id="PS50850"/>
    </source>
</evidence>
<accession>A0ABS7K7R2</accession>
<sequence length="424" mass="48101">MRIRDWDRNLKVRLFGEFLLNITFWMFFPFLTIYFAESFGKGLAGFLLIFSQVFSVLASLMGGYFADRFGRKRMMVIAALGQGVSYLLFAAAVSPWFTSPIIGFISFTVVGIFSSFYYPASQAMIADLVDEKERSNIFAVFYTSINIAVVIGPILGAIFYVHYRFQLLVAVAIICILLALLLSKLARETLPVFTKKVQHNEKWYSFLKNQVADYKVIVQDKVFLLYITAGILVAQTFMQLDLLLPVYIKEKVNQQTLFDIGSWNITLHGEQVFGLILSENGFLVALFTVVVTRWMTKYRERNVFVLASIVYAVSMFLFSRTEMIWGLVIAMAVFTLAELMTAGLAQSFISKLAPDHMRGQYFAAAGLRHTVGRTIAPISIPLTVWVGYEWTFIILSVLALISALLYNLMFTIYEKQNAVQKNVS</sequence>
<gene>
    <name evidence="9" type="ORF">H0185_15935</name>
</gene>
<feature type="transmembrane region" description="Helical" evidence="7">
    <location>
        <begin position="74"/>
        <end position="93"/>
    </location>
</feature>
<dbReference type="Proteomes" id="UP000769780">
    <property type="component" value="Unassembled WGS sequence"/>
</dbReference>
<name>A0ABS7K7R2_9BACI</name>
<keyword evidence="2" id="KW-0813">Transport</keyword>
<reference evidence="9 10" key="1">
    <citation type="submission" date="2020-07" db="EMBL/GenBank/DDBJ databases">
        <title>Fungal Genomes of the International Space Station.</title>
        <authorList>
            <person name="Seuylemezian A."/>
            <person name="Singh N.K."/>
            <person name="Wood J."/>
            <person name="Venkateswaran K."/>
        </authorList>
    </citation>
    <scope>NUCLEOTIDE SEQUENCE [LARGE SCALE GENOMIC DNA]</scope>
    <source>
        <strain evidence="9 10">PL-B2</strain>
    </source>
</reference>
<dbReference type="PROSITE" id="PS50850">
    <property type="entry name" value="MFS"/>
    <property type="match status" value="1"/>
</dbReference>
<dbReference type="Gene3D" id="1.20.1250.20">
    <property type="entry name" value="MFS general substrate transporter like domains"/>
    <property type="match status" value="1"/>
</dbReference>
<dbReference type="PROSITE" id="PS00216">
    <property type="entry name" value="SUGAR_TRANSPORT_1"/>
    <property type="match status" value="1"/>
</dbReference>
<evidence type="ECO:0000256" key="5">
    <source>
        <dbReference type="ARBA" id="ARBA00022989"/>
    </source>
</evidence>
<feature type="transmembrane region" description="Helical" evidence="7">
    <location>
        <begin position="325"/>
        <end position="349"/>
    </location>
</feature>
<dbReference type="Pfam" id="PF07690">
    <property type="entry name" value="MFS_1"/>
    <property type="match status" value="2"/>
</dbReference>
<evidence type="ECO:0000256" key="2">
    <source>
        <dbReference type="ARBA" id="ARBA00022448"/>
    </source>
</evidence>
<organism evidence="9 10">
    <name type="scientific">Mesobacillus maritimus</name>
    <dbReference type="NCBI Taxonomy" id="1643336"/>
    <lineage>
        <taxon>Bacteria</taxon>
        <taxon>Bacillati</taxon>
        <taxon>Bacillota</taxon>
        <taxon>Bacilli</taxon>
        <taxon>Bacillales</taxon>
        <taxon>Bacillaceae</taxon>
        <taxon>Mesobacillus</taxon>
    </lineage>
</organism>
<dbReference type="EMBL" id="JACWFH010000021">
    <property type="protein sequence ID" value="MBY0098289.1"/>
    <property type="molecule type" value="Genomic_DNA"/>
</dbReference>
<comment type="caution">
    <text evidence="9">The sequence shown here is derived from an EMBL/GenBank/DDBJ whole genome shotgun (WGS) entry which is preliminary data.</text>
</comment>
<dbReference type="InterPro" id="IPR005829">
    <property type="entry name" value="Sugar_transporter_CS"/>
</dbReference>
<evidence type="ECO:0000313" key="9">
    <source>
        <dbReference type="EMBL" id="MBY0098289.1"/>
    </source>
</evidence>
<proteinExistence type="predicted"/>
<feature type="domain" description="Major facilitator superfamily (MFS) profile" evidence="8">
    <location>
        <begin position="1"/>
        <end position="414"/>
    </location>
</feature>
<evidence type="ECO:0000256" key="7">
    <source>
        <dbReference type="SAM" id="Phobius"/>
    </source>
</evidence>
<dbReference type="SUPFAM" id="SSF103473">
    <property type="entry name" value="MFS general substrate transporter"/>
    <property type="match status" value="1"/>
</dbReference>
<dbReference type="CDD" id="cd17329">
    <property type="entry name" value="MFS_MdtH_MDR_like"/>
    <property type="match status" value="1"/>
</dbReference>
<evidence type="ECO:0000256" key="4">
    <source>
        <dbReference type="ARBA" id="ARBA00022692"/>
    </source>
</evidence>
<feature type="transmembrane region" description="Helical" evidence="7">
    <location>
        <begin position="361"/>
        <end position="384"/>
    </location>
</feature>
<feature type="transmembrane region" description="Helical" evidence="7">
    <location>
        <begin position="99"/>
        <end position="118"/>
    </location>
</feature>
<keyword evidence="3" id="KW-1003">Cell membrane</keyword>
<dbReference type="PANTHER" id="PTHR23517:SF3">
    <property type="entry name" value="INTEGRAL MEMBRANE TRANSPORT PROTEIN"/>
    <property type="match status" value="1"/>
</dbReference>
<keyword evidence="4 7" id="KW-0812">Transmembrane</keyword>
<dbReference type="InterPro" id="IPR011701">
    <property type="entry name" value="MFS"/>
</dbReference>
<dbReference type="RefSeq" id="WP_221874507.1">
    <property type="nucleotide sequence ID" value="NZ_JACWFH010000021.1"/>
</dbReference>
<feature type="transmembrane region" description="Helical" evidence="7">
    <location>
        <begin position="139"/>
        <end position="161"/>
    </location>
</feature>
<feature type="transmembrane region" description="Helical" evidence="7">
    <location>
        <begin position="303"/>
        <end position="319"/>
    </location>
</feature>
<keyword evidence="10" id="KW-1185">Reference proteome</keyword>
<dbReference type="InterPro" id="IPR036259">
    <property type="entry name" value="MFS_trans_sf"/>
</dbReference>
<feature type="transmembrane region" description="Helical" evidence="7">
    <location>
        <begin position="12"/>
        <end position="36"/>
    </location>
</feature>
<evidence type="ECO:0000256" key="6">
    <source>
        <dbReference type="ARBA" id="ARBA00023136"/>
    </source>
</evidence>
<evidence type="ECO:0000256" key="1">
    <source>
        <dbReference type="ARBA" id="ARBA00004651"/>
    </source>
</evidence>
<feature type="transmembrane region" description="Helical" evidence="7">
    <location>
        <begin position="390"/>
        <end position="413"/>
    </location>
</feature>
<feature type="transmembrane region" description="Helical" evidence="7">
    <location>
        <begin position="42"/>
        <end position="62"/>
    </location>
</feature>
<feature type="transmembrane region" description="Helical" evidence="7">
    <location>
        <begin position="272"/>
        <end position="291"/>
    </location>
</feature>
<dbReference type="PANTHER" id="PTHR23517">
    <property type="entry name" value="RESISTANCE PROTEIN MDTM, PUTATIVE-RELATED-RELATED"/>
    <property type="match status" value="1"/>
</dbReference>
<feature type="transmembrane region" description="Helical" evidence="7">
    <location>
        <begin position="223"/>
        <end position="248"/>
    </location>
</feature>
<evidence type="ECO:0000256" key="3">
    <source>
        <dbReference type="ARBA" id="ARBA00022475"/>
    </source>
</evidence>
<keyword evidence="5 7" id="KW-1133">Transmembrane helix</keyword>
<comment type="subcellular location">
    <subcellularLocation>
        <location evidence="1">Cell membrane</location>
        <topology evidence="1">Multi-pass membrane protein</topology>
    </subcellularLocation>
</comment>
<keyword evidence="6 7" id="KW-0472">Membrane</keyword>
<feature type="transmembrane region" description="Helical" evidence="7">
    <location>
        <begin position="167"/>
        <end position="186"/>
    </location>
</feature>
<dbReference type="InterPro" id="IPR050171">
    <property type="entry name" value="MFS_Transporters"/>
</dbReference>
<evidence type="ECO:0000313" key="10">
    <source>
        <dbReference type="Proteomes" id="UP000769780"/>
    </source>
</evidence>